<feature type="domain" description="BAR" evidence="1">
    <location>
        <begin position="16"/>
        <end position="284"/>
    </location>
</feature>
<keyword evidence="3" id="KW-1185">Reference proteome</keyword>
<dbReference type="SMART" id="SM00721">
    <property type="entry name" value="BAR"/>
    <property type="match status" value="1"/>
</dbReference>
<dbReference type="Gene3D" id="1.20.1270.60">
    <property type="entry name" value="Arfaptin homology (AH) domain/BAR domain"/>
    <property type="match status" value="1"/>
</dbReference>
<dbReference type="InterPro" id="IPR004148">
    <property type="entry name" value="BAR_dom"/>
</dbReference>
<dbReference type="Proteomes" id="UP000278143">
    <property type="component" value="Unassembled WGS sequence"/>
</dbReference>
<dbReference type="InterPro" id="IPR018859">
    <property type="entry name" value="BAR_dom-cont"/>
</dbReference>
<protein>
    <recommendedName>
        <fullName evidence="1">BAR domain-containing protein</fullName>
    </recommendedName>
</protein>
<dbReference type="Pfam" id="PF10455">
    <property type="entry name" value="BAR_2"/>
    <property type="match status" value="1"/>
</dbReference>
<evidence type="ECO:0000313" key="2">
    <source>
        <dbReference type="EMBL" id="RKP26029.1"/>
    </source>
</evidence>
<organism evidence="2 3">
    <name type="scientific">Syncephalis pseudoplumigaleata</name>
    <dbReference type="NCBI Taxonomy" id="1712513"/>
    <lineage>
        <taxon>Eukaryota</taxon>
        <taxon>Fungi</taxon>
        <taxon>Fungi incertae sedis</taxon>
        <taxon>Zoopagomycota</taxon>
        <taxon>Zoopagomycotina</taxon>
        <taxon>Zoopagomycetes</taxon>
        <taxon>Zoopagales</taxon>
        <taxon>Piptocephalidaceae</taxon>
        <taxon>Syncephalis</taxon>
    </lineage>
</organism>
<dbReference type="SUPFAM" id="SSF103657">
    <property type="entry name" value="BAR/IMD domain-like"/>
    <property type="match status" value="1"/>
</dbReference>
<dbReference type="AlphaFoldDB" id="A0A4V1J1S0"/>
<evidence type="ECO:0000259" key="1">
    <source>
        <dbReference type="SMART" id="SM00721"/>
    </source>
</evidence>
<dbReference type="InterPro" id="IPR027267">
    <property type="entry name" value="AH/BAR_dom_sf"/>
</dbReference>
<sequence>MNFNQFVNKLNPLAQQMSRGLNQAVQWTEERLGNVEHLTDLPQDYKDLERRVDAIRAAHLSMLRVTRAYAQPSFKEPLEFQETVRSMATRVQSLAMGPDVTAAEEAAEDEPKNAHQAMARACNQSSDQIGLEEPFGAALFKYATVSEKIGDSELKMATSALTVPIIQCKEITDKFFQPFQVTLHSSIQNAMDARKRVQAARLRLDGCKTRYKSATPDREPQLREEVEKAEDEFVTVVEEATSVMRALIESPEPLRNLADLVAAQLAHFKDTYELLQDLAPEIDEMQVTQEALYRSGRSQD</sequence>
<proteinExistence type="predicted"/>
<name>A0A4V1J1S0_9FUNG</name>
<reference evidence="3" key="1">
    <citation type="journal article" date="2018" name="Nat. Microbiol.">
        <title>Leveraging single-cell genomics to expand the fungal tree of life.</title>
        <authorList>
            <person name="Ahrendt S.R."/>
            <person name="Quandt C.A."/>
            <person name="Ciobanu D."/>
            <person name="Clum A."/>
            <person name="Salamov A."/>
            <person name="Andreopoulos B."/>
            <person name="Cheng J.F."/>
            <person name="Woyke T."/>
            <person name="Pelin A."/>
            <person name="Henrissat B."/>
            <person name="Reynolds N.K."/>
            <person name="Benny G.L."/>
            <person name="Smith M.E."/>
            <person name="James T.Y."/>
            <person name="Grigoriev I.V."/>
        </authorList>
    </citation>
    <scope>NUCLEOTIDE SEQUENCE [LARGE SCALE GENOMIC DNA]</scope>
    <source>
        <strain evidence="3">Benny S71-1</strain>
    </source>
</reference>
<accession>A0A4V1J1S0</accession>
<gene>
    <name evidence="2" type="ORF">SYNPS1DRAFT_22121</name>
</gene>
<dbReference type="EMBL" id="KZ989536">
    <property type="protein sequence ID" value="RKP26029.1"/>
    <property type="molecule type" value="Genomic_DNA"/>
</dbReference>
<dbReference type="OrthoDB" id="5549748at2759"/>
<evidence type="ECO:0000313" key="3">
    <source>
        <dbReference type="Proteomes" id="UP000278143"/>
    </source>
</evidence>
<dbReference type="GO" id="GO:0005737">
    <property type="term" value="C:cytoplasm"/>
    <property type="evidence" value="ECO:0007669"/>
    <property type="project" value="InterPro"/>
</dbReference>